<evidence type="ECO:0000259" key="7">
    <source>
        <dbReference type="Pfam" id="PF03918"/>
    </source>
</evidence>
<dbReference type="AlphaFoldDB" id="A0A5B6X4X4"/>
<dbReference type="PANTHER" id="PTHR47601:SF1">
    <property type="entry name" value="CYTOCHROME C-TYPE BIOGENESIS CCMH-LIKE MITOCHONDRIAL PROTEIN"/>
    <property type="match status" value="1"/>
</dbReference>
<feature type="domain" description="CcmH/CycL/Ccl2/NrfF N-terminal" evidence="7">
    <location>
        <begin position="4"/>
        <end position="144"/>
    </location>
</feature>
<dbReference type="CDD" id="cd16378">
    <property type="entry name" value="CcmH_N"/>
    <property type="match status" value="1"/>
</dbReference>
<evidence type="ECO:0000256" key="2">
    <source>
        <dbReference type="ARBA" id="ARBA00022617"/>
    </source>
</evidence>
<keyword evidence="5" id="KW-0472">Membrane</keyword>
<dbReference type="Pfam" id="PF03918">
    <property type="entry name" value="CcmH"/>
    <property type="match status" value="1"/>
</dbReference>
<keyword evidence="2 5" id="KW-0349">Heme</keyword>
<keyword evidence="5" id="KW-0496">Mitochondrion</keyword>
<dbReference type="InterPro" id="IPR038297">
    <property type="entry name" value="CcmH/CycL/NrfF/Ccl2_sf"/>
</dbReference>
<dbReference type="Gene3D" id="3.10.129.10">
    <property type="entry name" value="Hotdog Thioesterase"/>
    <property type="match status" value="1"/>
</dbReference>
<dbReference type="GO" id="GO:0005743">
    <property type="term" value="C:mitochondrial inner membrane"/>
    <property type="evidence" value="ECO:0007669"/>
    <property type="project" value="UniProtKB-SubCell"/>
</dbReference>
<reference evidence="9" key="1">
    <citation type="journal article" date="2019" name="Plant Biotechnol. J.">
        <title>Genome sequencing of the Australian wild diploid species Gossypium australe highlights disease resistance and delayed gland morphogenesis.</title>
        <authorList>
            <person name="Cai Y."/>
            <person name="Cai X."/>
            <person name="Wang Q."/>
            <person name="Wang P."/>
            <person name="Zhang Y."/>
            <person name="Cai C."/>
            <person name="Xu Y."/>
            <person name="Wang K."/>
            <person name="Zhou Z."/>
            <person name="Wang C."/>
            <person name="Geng S."/>
            <person name="Li B."/>
            <person name="Dong Q."/>
            <person name="Hou Y."/>
            <person name="Wang H."/>
            <person name="Ai P."/>
            <person name="Liu Z."/>
            <person name="Yi F."/>
            <person name="Sun M."/>
            <person name="An G."/>
            <person name="Cheng J."/>
            <person name="Zhang Y."/>
            <person name="Shi Q."/>
            <person name="Xie Y."/>
            <person name="Shi X."/>
            <person name="Chang Y."/>
            <person name="Huang F."/>
            <person name="Chen Y."/>
            <person name="Hong S."/>
            <person name="Mi L."/>
            <person name="Sun Q."/>
            <person name="Zhang L."/>
            <person name="Zhou B."/>
            <person name="Peng R."/>
            <person name="Zhang X."/>
            <person name="Liu F."/>
        </authorList>
    </citation>
    <scope>NUCLEOTIDE SEQUENCE [LARGE SCALE GENOMIC DNA]</scope>
    <source>
        <strain evidence="9">cv. PA1801</strain>
    </source>
</reference>
<comment type="similarity">
    <text evidence="1 5">Belongs to the CcmH/CycL/Ccl2/NrfF family.</text>
</comment>
<dbReference type="Proteomes" id="UP000325315">
    <property type="component" value="Unassembled WGS sequence"/>
</dbReference>
<evidence type="ECO:0000313" key="9">
    <source>
        <dbReference type="Proteomes" id="UP000325315"/>
    </source>
</evidence>
<evidence type="ECO:0000256" key="4">
    <source>
        <dbReference type="ARBA" id="ARBA00023004"/>
    </source>
</evidence>
<dbReference type="PANTHER" id="PTHR47601">
    <property type="match status" value="1"/>
</dbReference>
<dbReference type="EMBL" id="SMMG02000001">
    <property type="protein sequence ID" value="KAA3489281.1"/>
    <property type="molecule type" value="Genomic_DNA"/>
</dbReference>
<evidence type="ECO:0000256" key="1">
    <source>
        <dbReference type="ARBA" id="ARBA00010342"/>
    </source>
</evidence>
<dbReference type="OrthoDB" id="46529at2759"/>
<evidence type="ECO:0000256" key="5">
    <source>
        <dbReference type="RuleBase" id="RU364112"/>
    </source>
</evidence>
<keyword evidence="5" id="KW-0999">Mitochondrion inner membrane</keyword>
<dbReference type="InterPro" id="IPR029069">
    <property type="entry name" value="HotDog_dom_sf"/>
</dbReference>
<feature type="domain" description="Thioesterase" evidence="6">
    <location>
        <begin position="254"/>
        <end position="324"/>
    </location>
</feature>
<dbReference type="Pfam" id="PF03061">
    <property type="entry name" value="4HBT"/>
    <property type="match status" value="1"/>
</dbReference>
<sequence>MQIKDDEVKKAQVVEARARSISHNVRCTECGSQSIEDSQADIAILLRKICNWIVSCSLIRDEIRAGKSDKEIYKKLEEDYGETVLYAPKFDLQTAALWLSPLLVAGAAGGMWAYNKHRQKTNVHIMALNLVRGVPLTPKEKETMLDLLTPPPPQGVTPSSLWSWWRVTRFIAFVPSAEITSDQIVSGPTMEGEKLPRISRKGIQEYLNKEMPHVELQNITAKGLIIDHARKGFVRCTFIIPPSASDAHGNWQVGAIATIVDIVASMAICTETAIIRGNVTMDYNISYYSSAKIQEEVEIVAKVVGNKGKLSSIRVEVKKKGDGELIAIAKQWTASNEFRAPWINHPSKL</sequence>
<keyword evidence="9" id="KW-1185">Reference proteome</keyword>
<proteinExistence type="inferred from homology"/>
<protein>
    <recommendedName>
        <fullName evidence="5">Cytochrome c-type biogenesis protein</fullName>
    </recommendedName>
</protein>
<evidence type="ECO:0000259" key="6">
    <source>
        <dbReference type="Pfam" id="PF03061"/>
    </source>
</evidence>
<organism evidence="8 9">
    <name type="scientific">Gossypium australe</name>
    <dbReference type="NCBI Taxonomy" id="47621"/>
    <lineage>
        <taxon>Eukaryota</taxon>
        <taxon>Viridiplantae</taxon>
        <taxon>Streptophyta</taxon>
        <taxon>Embryophyta</taxon>
        <taxon>Tracheophyta</taxon>
        <taxon>Spermatophyta</taxon>
        <taxon>Magnoliopsida</taxon>
        <taxon>eudicotyledons</taxon>
        <taxon>Gunneridae</taxon>
        <taxon>Pentapetalae</taxon>
        <taxon>rosids</taxon>
        <taxon>malvids</taxon>
        <taxon>Malvales</taxon>
        <taxon>Malvaceae</taxon>
        <taxon>Malvoideae</taxon>
        <taxon>Gossypium</taxon>
    </lineage>
</organism>
<keyword evidence="4 5" id="KW-0408">Iron</keyword>
<dbReference type="InterPro" id="IPR006683">
    <property type="entry name" value="Thioestr_dom"/>
</dbReference>
<evidence type="ECO:0000256" key="3">
    <source>
        <dbReference type="ARBA" id="ARBA00022723"/>
    </source>
</evidence>
<evidence type="ECO:0000313" key="8">
    <source>
        <dbReference type="EMBL" id="KAA3489281.1"/>
    </source>
</evidence>
<dbReference type="GO" id="GO:0046872">
    <property type="term" value="F:metal ion binding"/>
    <property type="evidence" value="ECO:0007669"/>
    <property type="project" value="UniProtKB-KW"/>
</dbReference>
<dbReference type="InterPro" id="IPR005616">
    <property type="entry name" value="CcmH/CycL/Ccl2/NrfF_N"/>
</dbReference>
<dbReference type="Gene3D" id="1.10.8.640">
    <property type="entry name" value="Cytochrome C biogenesis protein"/>
    <property type="match status" value="1"/>
</dbReference>
<dbReference type="SUPFAM" id="SSF54637">
    <property type="entry name" value="Thioesterase/thiol ester dehydrase-isomerase"/>
    <property type="match status" value="1"/>
</dbReference>
<comment type="caution">
    <text evidence="8">The sequence shown here is derived from an EMBL/GenBank/DDBJ whole genome shotgun (WGS) entry which is preliminary data.</text>
</comment>
<comment type="subcellular location">
    <subcellularLocation>
        <location evidence="5">Mitochondrion inner membrane</location>
    </subcellularLocation>
</comment>
<keyword evidence="3 5" id="KW-0479">Metal-binding</keyword>
<name>A0A5B6X4X4_9ROSI</name>
<gene>
    <name evidence="8" type="ORF">EPI10_032931</name>
</gene>
<accession>A0A5B6X4X4</accession>
<dbReference type="CDD" id="cd03443">
    <property type="entry name" value="PaaI_thioesterase"/>
    <property type="match status" value="1"/>
</dbReference>